<evidence type="ECO:0000313" key="6">
    <source>
        <dbReference type="Proteomes" id="UP000245946"/>
    </source>
</evidence>
<evidence type="ECO:0000256" key="1">
    <source>
        <dbReference type="ARBA" id="ARBA00004173"/>
    </source>
</evidence>
<dbReference type="EMBL" id="KZ819289">
    <property type="protein sequence ID" value="PWN99080.1"/>
    <property type="molecule type" value="Genomic_DNA"/>
</dbReference>
<proteinExistence type="inferred from homology"/>
<comment type="similarity">
    <text evidence="3">Belongs to the alpha-ketoglutarate dehydrogenase component 4 family.</text>
</comment>
<evidence type="ECO:0000313" key="5">
    <source>
        <dbReference type="EMBL" id="PWN99080.1"/>
    </source>
</evidence>
<evidence type="ECO:0008006" key="7">
    <source>
        <dbReference type="Google" id="ProtNLM"/>
    </source>
</evidence>
<dbReference type="Proteomes" id="UP000245946">
    <property type="component" value="Unassembled WGS sequence"/>
</dbReference>
<dbReference type="RefSeq" id="XP_025599359.1">
    <property type="nucleotide sequence ID" value="XM_025740869.1"/>
</dbReference>
<accession>A0A316ZBK6</accession>
<reference evidence="5 6" key="1">
    <citation type="journal article" date="2018" name="Mol. Biol. Evol.">
        <title>Broad Genomic Sampling Reveals a Smut Pathogenic Ancestry of the Fungal Clade Ustilaginomycotina.</title>
        <authorList>
            <person name="Kijpornyongpan T."/>
            <person name="Mondo S.J."/>
            <person name="Barry K."/>
            <person name="Sandor L."/>
            <person name="Lee J."/>
            <person name="Lipzen A."/>
            <person name="Pangilinan J."/>
            <person name="LaButti K."/>
            <person name="Hainaut M."/>
            <person name="Henrissat B."/>
            <person name="Grigoriev I.V."/>
            <person name="Spatafora J.W."/>
            <person name="Aime M.C."/>
        </authorList>
    </citation>
    <scope>NUCLEOTIDE SEQUENCE [LARGE SCALE GENOMIC DNA]</scope>
    <source>
        <strain evidence="5 6">MCA 4186</strain>
    </source>
</reference>
<evidence type="ECO:0000256" key="3">
    <source>
        <dbReference type="ARBA" id="ARBA00043970"/>
    </source>
</evidence>
<keyword evidence="6" id="KW-1185">Reference proteome</keyword>
<comment type="subcellular location">
    <subcellularLocation>
        <location evidence="1">Mitochondrion</location>
    </subcellularLocation>
</comment>
<dbReference type="OrthoDB" id="2116030at2759"/>
<protein>
    <recommendedName>
        <fullName evidence="7">Ribosomal protein S36, mitochondrial</fullName>
    </recommendedName>
</protein>
<name>A0A316ZBK6_9BASI</name>
<evidence type="ECO:0000256" key="4">
    <source>
        <dbReference type="SAM" id="MobiDB-lite"/>
    </source>
</evidence>
<keyword evidence="2" id="KW-0496">Mitochondrion</keyword>
<gene>
    <name evidence="5" type="ORF">FA09DRAFT_317104</name>
</gene>
<sequence>MLPTFTRFASPSRVLLAHAHKPLIHFPDRRAEPSPHSPHPHPAAPSDIRDAFSSFQEKLASGPHFDKAALQPVEALAKGGQVGGTGGAAAASNAVEDVFDLPERFWNTPSLRWEEKEMDAVMVSAA</sequence>
<dbReference type="GO" id="GO:0006103">
    <property type="term" value="P:2-oxoglutarate metabolic process"/>
    <property type="evidence" value="ECO:0007669"/>
    <property type="project" value="InterPro"/>
</dbReference>
<feature type="region of interest" description="Disordered" evidence="4">
    <location>
        <begin position="25"/>
        <end position="53"/>
    </location>
</feature>
<evidence type="ECO:0000256" key="2">
    <source>
        <dbReference type="ARBA" id="ARBA00023128"/>
    </source>
</evidence>
<dbReference type="Pfam" id="PF10937">
    <property type="entry name" value="Kgd4-YMR31"/>
    <property type="match status" value="1"/>
</dbReference>
<dbReference type="AlphaFoldDB" id="A0A316ZBK6"/>
<organism evidence="5 6">
    <name type="scientific">Tilletiopsis washingtonensis</name>
    <dbReference type="NCBI Taxonomy" id="58919"/>
    <lineage>
        <taxon>Eukaryota</taxon>
        <taxon>Fungi</taxon>
        <taxon>Dikarya</taxon>
        <taxon>Basidiomycota</taxon>
        <taxon>Ustilaginomycotina</taxon>
        <taxon>Exobasidiomycetes</taxon>
        <taxon>Entylomatales</taxon>
        <taxon>Entylomatales incertae sedis</taxon>
        <taxon>Tilletiopsis</taxon>
    </lineage>
</organism>
<dbReference type="GO" id="GO:0005739">
    <property type="term" value="C:mitochondrion"/>
    <property type="evidence" value="ECO:0007669"/>
    <property type="project" value="UniProtKB-SubCell"/>
</dbReference>
<dbReference type="InterPro" id="IPR020373">
    <property type="entry name" value="Kgd4/YMR-31"/>
</dbReference>
<dbReference type="GeneID" id="37268413"/>